<evidence type="ECO:0000256" key="5">
    <source>
        <dbReference type="SAM" id="Phobius"/>
    </source>
</evidence>
<keyword evidence="1" id="KW-0677">Repeat</keyword>
<feature type="coiled-coil region" evidence="4">
    <location>
        <begin position="31"/>
        <end position="58"/>
    </location>
</feature>
<evidence type="ECO:0000256" key="2">
    <source>
        <dbReference type="ARBA" id="ARBA00022803"/>
    </source>
</evidence>
<keyword evidence="4" id="KW-0175">Coiled coil</keyword>
<reference evidence="6 7" key="1">
    <citation type="submission" date="2020-04" db="EMBL/GenBank/DDBJ databases">
        <authorList>
            <person name="Basu S."/>
            <person name="Maruthanayagam V."/>
            <person name="Chakraborty S."/>
            <person name="Pramanik A."/>
            <person name="Mukherjee J."/>
            <person name="Brink B."/>
        </authorList>
    </citation>
    <scope>NUCLEOTIDE SEQUENCE [LARGE SCALE GENOMIC DNA]</scope>
    <source>
        <strain evidence="6 7">AP17</strain>
    </source>
</reference>
<name>A0A6H1U1F0_9CYAN</name>
<dbReference type="InterPro" id="IPR019734">
    <property type="entry name" value="TPR_rpt"/>
</dbReference>
<dbReference type="AlphaFoldDB" id="A0A6H1U1F0"/>
<evidence type="ECO:0000313" key="7">
    <source>
        <dbReference type="Proteomes" id="UP000500857"/>
    </source>
</evidence>
<dbReference type="SMART" id="SM00028">
    <property type="entry name" value="TPR"/>
    <property type="match status" value="3"/>
</dbReference>
<keyword evidence="5" id="KW-1133">Transmembrane helix</keyword>
<keyword evidence="5" id="KW-0812">Transmembrane</keyword>
<gene>
    <name evidence="6" type="ORF">HCG48_20415</name>
</gene>
<keyword evidence="7" id="KW-1185">Reference proteome</keyword>
<dbReference type="PANTHER" id="PTHR44858:SF1">
    <property type="entry name" value="UDP-N-ACETYLGLUCOSAMINE--PEPTIDE N-ACETYLGLUCOSAMINYLTRANSFERASE SPINDLY-RELATED"/>
    <property type="match status" value="1"/>
</dbReference>
<accession>A0A6H1U1F0</accession>
<keyword evidence="2 3" id="KW-0802">TPR repeat</keyword>
<keyword evidence="5" id="KW-0472">Membrane</keyword>
<proteinExistence type="predicted"/>
<feature type="repeat" description="TPR" evidence="3">
    <location>
        <begin position="91"/>
        <end position="124"/>
    </location>
</feature>
<feature type="repeat" description="TPR" evidence="3">
    <location>
        <begin position="125"/>
        <end position="158"/>
    </location>
</feature>
<feature type="repeat" description="TPR" evidence="3">
    <location>
        <begin position="52"/>
        <end position="85"/>
    </location>
</feature>
<dbReference type="SUPFAM" id="SSF48452">
    <property type="entry name" value="TPR-like"/>
    <property type="match status" value="1"/>
</dbReference>
<evidence type="ECO:0000256" key="4">
    <source>
        <dbReference type="SAM" id="Coils"/>
    </source>
</evidence>
<protein>
    <submittedName>
        <fullName evidence="6">Tetratricopeptide repeat protein</fullName>
    </submittedName>
</protein>
<dbReference type="Gene3D" id="1.25.40.10">
    <property type="entry name" value="Tetratricopeptide repeat domain"/>
    <property type="match status" value="1"/>
</dbReference>
<evidence type="ECO:0000256" key="3">
    <source>
        <dbReference type="PROSITE-ProRule" id="PRU00339"/>
    </source>
</evidence>
<dbReference type="PROSITE" id="PS50293">
    <property type="entry name" value="TPR_REGION"/>
    <property type="match status" value="1"/>
</dbReference>
<dbReference type="PROSITE" id="PS50005">
    <property type="entry name" value="TPR"/>
    <property type="match status" value="3"/>
</dbReference>
<evidence type="ECO:0000256" key="1">
    <source>
        <dbReference type="ARBA" id="ARBA00022737"/>
    </source>
</evidence>
<dbReference type="Proteomes" id="UP000500857">
    <property type="component" value="Chromosome"/>
</dbReference>
<dbReference type="InterPro" id="IPR050498">
    <property type="entry name" value="Ycf3"/>
</dbReference>
<evidence type="ECO:0000313" key="6">
    <source>
        <dbReference type="EMBL" id="QIZ72664.1"/>
    </source>
</evidence>
<dbReference type="KEGG" id="oxy:HCG48_20415"/>
<feature type="transmembrane region" description="Helical" evidence="5">
    <location>
        <begin position="6"/>
        <end position="25"/>
    </location>
</feature>
<dbReference type="PANTHER" id="PTHR44858">
    <property type="entry name" value="TETRATRICOPEPTIDE REPEAT PROTEIN 6"/>
    <property type="match status" value="1"/>
</dbReference>
<dbReference type="RefSeq" id="WP_168570811.1">
    <property type="nucleotide sequence ID" value="NZ_CP051167.1"/>
</dbReference>
<dbReference type="Pfam" id="PF13181">
    <property type="entry name" value="TPR_8"/>
    <property type="match status" value="1"/>
</dbReference>
<dbReference type="EMBL" id="CP051167">
    <property type="protein sequence ID" value="QIZ72664.1"/>
    <property type="molecule type" value="Genomic_DNA"/>
</dbReference>
<dbReference type="InterPro" id="IPR011990">
    <property type="entry name" value="TPR-like_helical_dom_sf"/>
</dbReference>
<dbReference type="Pfam" id="PF13432">
    <property type="entry name" value="TPR_16"/>
    <property type="match status" value="1"/>
</dbReference>
<sequence>MDSYFPITYLSLLLFLLSIVGWFVIRQVFKTRKIEKNLSQLQQKVSQQKASAQEYYELGSIYLDKKLFSQATVQFQKALKCKDLVEEENKALVHNALGYAYVGLEQYDVAIRQYKEALKFYPDYAIAWNNLGFAYEKKKLTAQAIEAYEEALKFDPNNSTAKQRVKSLSKRIATPANN</sequence>
<organism evidence="6 7">
    <name type="scientific">Oxynema aestuarii AP17</name>
    <dbReference type="NCBI Taxonomy" id="2064643"/>
    <lineage>
        <taxon>Bacteria</taxon>
        <taxon>Bacillati</taxon>
        <taxon>Cyanobacteriota</taxon>
        <taxon>Cyanophyceae</taxon>
        <taxon>Oscillatoriophycideae</taxon>
        <taxon>Oscillatoriales</taxon>
        <taxon>Oscillatoriaceae</taxon>
        <taxon>Oxynema</taxon>
        <taxon>Oxynema aestuarii</taxon>
    </lineage>
</organism>